<dbReference type="InterPro" id="IPR036868">
    <property type="entry name" value="TusA-like_sf"/>
</dbReference>
<evidence type="ECO:0000313" key="3">
    <source>
        <dbReference type="EMBL" id="EMS81216.1"/>
    </source>
</evidence>
<dbReference type="AlphaFoldDB" id="S0G7W2"/>
<dbReference type="InterPro" id="IPR019870">
    <property type="entry name" value="Se_metab_YedF"/>
</dbReference>
<reference evidence="3 4" key="1">
    <citation type="journal article" date="2013" name="Genome Announc.">
        <title>Draft Genome Sequence of Desulfotignum phosphitoxidans DSM 13687 Strain FiPS-3.</title>
        <authorList>
            <person name="Poehlein A."/>
            <person name="Daniel R."/>
            <person name="Simeonova D.D."/>
        </authorList>
    </citation>
    <scope>NUCLEOTIDE SEQUENCE [LARGE SCALE GENOMIC DNA]</scope>
    <source>
        <strain evidence="3 4">DSM 13687</strain>
    </source>
</reference>
<keyword evidence="4" id="KW-1185">Reference proteome</keyword>
<dbReference type="Pfam" id="PF02635">
    <property type="entry name" value="DsrE"/>
    <property type="match status" value="1"/>
</dbReference>
<dbReference type="InterPro" id="IPR027396">
    <property type="entry name" value="DsrEFH-like"/>
</dbReference>
<dbReference type="SUPFAM" id="SSF64307">
    <property type="entry name" value="SirA-like"/>
    <property type="match status" value="1"/>
</dbReference>
<accession>S0G7W2</accession>
<dbReference type="Pfam" id="PF01206">
    <property type="entry name" value="TusA"/>
    <property type="match status" value="1"/>
</dbReference>
<gene>
    <name evidence="3" type="primary">yedF</name>
    <name evidence="3" type="ORF">Dpo_1c03550</name>
</gene>
<dbReference type="Gene3D" id="3.30.110.40">
    <property type="entry name" value="TusA-like domain"/>
    <property type="match status" value="1"/>
</dbReference>
<dbReference type="EMBL" id="APJX01000001">
    <property type="protein sequence ID" value="EMS81216.1"/>
    <property type="molecule type" value="Genomic_DNA"/>
</dbReference>
<name>S0G7W2_9BACT</name>
<dbReference type="SUPFAM" id="SSF75169">
    <property type="entry name" value="DsrEFH-like"/>
    <property type="match status" value="1"/>
</dbReference>
<evidence type="ECO:0000256" key="1">
    <source>
        <dbReference type="SAM" id="MobiDB-lite"/>
    </source>
</evidence>
<organism evidence="3 4">
    <name type="scientific">Desulfotignum phosphitoxidans DSM 13687</name>
    <dbReference type="NCBI Taxonomy" id="1286635"/>
    <lineage>
        <taxon>Bacteria</taxon>
        <taxon>Pseudomonadati</taxon>
        <taxon>Thermodesulfobacteriota</taxon>
        <taxon>Desulfobacteria</taxon>
        <taxon>Desulfobacterales</taxon>
        <taxon>Desulfobacteraceae</taxon>
        <taxon>Desulfotignum</taxon>
    </lineage>
</organism>
<dbReference type="NCBIfam" id="TIGR03527">
    <property type="entry name" value="selenium_YedF"/>
    <property type="match status" value="1"/>
</dbReference>
<comment type="caution">
    <text evidence="3">The sequence shown here is derived from an EMBL/GenBank/DDBJ whole genome shotgun (WGS) entry which is preliminary data.</text>
</comment>
<dbReference type="PATRIC" id="fig|1286635.3.peg.376"/>
<proteinExistence type="predicted"/>
<protein>
    <submittedName>
        <fullName evidence="3">Selenium metabolism protein YedF</fullName>
    </submittedName>
</protein>
<dbReference type="Proteomes" id="UP000014216">
    <property type="component" value="Unassembled WGS sequence"/>
</dbReference>
<evidence type="ECO:0000313" key="4">
    <source>
        <dbReference type="Proteomes" id="UP000014216"/>
    </source>
</evidence>
<dbReference type="CDD" id="cd03421">
    <property type="entry name" value="SirA_like_N"/>
    <property type="match status" value="1"/>
</dbReference>
<dbReference type="InterPro" id="IPR001455">
    <property type="entry name" value="TusA-like"/>
</dbReference>
<feature type="region of interest" description="Disordered" evidence="1">
    <location>
        <begin position="57"/>
        <end position="93"/>
    </location>
</feature>
<feature type="domain" description="UPF0033" evidence="2">
    <location>
        <begin position="2"/>
        <end position="56"/>
    </location>
</feature>
<dbReference type="InterPro" id="IPR003787">
    <property type="entry name" value="Sulphur_relay_DsrE/F-like"/>
</dbReference>
<sequence length="208" mass="22594">MNIDARGLACPQPVLLTKQAVETHSPFRLTVQVDNEAAVENVSRFLGTKGYEATTSGQGDSFTVSGVDMQKSGDRNDPPQIEPGVPGVSEPDDKEKGQKILVLIASDRMGAGDDDLGRKLMISFIKTLGEMGEDLWRIVFVNNGVKLTIKGSAVLETLQAYEKQNISIWVCGTCLTHFDLLNEKQVGETTNMLDIVTAMQLATKVIPL</sequence>
<evidence type="ECO:0000259" key="2">
    <source>
        <dbReference type="Pfam" id="PF01206"/>
    </source>
</evidence>